<feature type="region of interest" description="Disordered" evidence="1">
    <location>
        <begin position="155"/>
        <end position="178"/>
    </location>
</feature>
<proteinExistence type="predicted"/>
<feature type="compositionally biased region" description="Basic and acidic residues" evidence="1">
    <location>
        <begin position="155"/>
        <end position="171"/>
    </location>
</feature>
<evidence type="ECO:0000313" key="3">
    <source>
        <dbReference type="Proteomes" id="UP000008243"/>
    </source>
</evidence>
<sequence length="199" mass="22402">MEYLEITGKRAGPRIRDAADIPGEFGIEYGTVPSSFAEKDAREISEEDLKGTDLTWEKFKPVSDFVNLASGSDIIEGLPWYYEILFEYTGDHPIEVGFNRVEQTQHIAGGARLSSTAEYEPLEIVPGESHTYQFDLPSPSVDGIMQIEIQPSTDDVDRLRFRDDDGSENAKHSQVLRVNENESLRQLYQLSSEGHKDDS</sequence>
<dbReference type="EnsemblBacteria" id="AOP12809">
    <property type="protein sequence ID" value="AOP12809"/>
    <property type="gene ID" value="HVO_0379B"/>
</dbReference>
<protein>
    <submittedName>
        <fullName evidence="2">Uncharacterized protein</fullName>
    </submittedName>
</protein>
<dbReference type="Proteomes" id="UP000008243">
    <property type="component" value="Chromosome"/>
</dbReference>
<dbReference type="KEGG" id="hvo:HVO_0379B"/>
<gene>
    <name evidence="2" type="ORF">HVO_0379B</name>
</gene>
<reference evidence="2 3" key="1">
    <citation type="journal article" date="2010" name="PLoS ONE">
        <title>The complete genome sequence of Haloferax volcanii DS2, a model archaeon.</title>
        <authorList>
            <person name="Hartman A.L."/>
            <person name="Norais C."/>
            <person name="Badger J.H."/>
            <person name="Delmas S."/>
            <person name="Haldenby S."/>
            <person name="Madupu R."/>
            <person name="Robinson J."/>
            <person name="Khouri H."/>
            <person name="Ren Q."/>
            <person name="Lowe T.M."/>
            <person name="Maupin-Furlow J."/>
            <person name="Pohlschroder M."/>
            <person name="Daniels C."/>
            <person name="Pfeiffer F."/>
            <person name="Allers T."/>
            <person name="Eisen J.A."/>
        </authorList>
    </citation>
    <scope>NUCLEOTIDE SEQUENCE [LARGE SCALE GENOMIC DNA]</scope>
    <source>
        <strain evidence="3">ATCC 29605 / DSM 3757 / JCM 8879 / NBRC 14742 / NCIMB 2012 / VKM B-1768 / DS2</strain>
    </source>
</reference>
<dbReference type="EMBL" id="CP001956">
    <property type="protein sequence ID" value="AOP12809.1"/>
    <property type="molecule type" value="Genomic_DNA"/>
</dbReference>
<evidence type="ECO:0000256" key="1">
    <source>
        <dbReference type="SAM" id="MobiDB-lite"/>
    </source>
</evidence>
<accession>A0A1C9J6T3</accession>
<evidence type="ECO:0000313" key="2">
    <source>
        <dbReference type="EMBL" id="AOP12809.1"/>
    </source>
</evidence>
<dbReference type="AlphaFoldDB" id="A0A1C9J6T3"/>
<name>A0A1C9J6T3_HALVD</name>
<dbReference type="RefSeq" id="WP_144064038.1">
    <property type="nucleotide sequence ID" value="NC_013967.1"/>
</dbReference>
<organism evidence="2 3">
    <name type="scientific">Haloferax volcanii (strain ATCC 29605 / DSM 3757 / JCM 8879 / NBRC 14742 / NCIMB 2012 / VKM B-1768 / DS2)</name>
    <name type="common">Halobacterium volcanii</name>
    <dbReference type="NCBI Taxonomy" id="309800"/>
    <lineage>
        <taxon>Archaea</taxon>
        <taxon>Methanobacteriati</taxon>
        <taxon>Methanobacteriota</taxon>
        <taxon>Stenosarchaea group</taxon>
        <taxon>Halobacteria</taxon>
        <taxon>Halobacteriales</taxon>
        <taxon>Haloferacaceae</taxon>
        <taxon>Haloferax</taxon>
    </lineage>
</organism>
<dbReference type="GeneID" id="41060900"/>
<keyword evidence="3" id="KW-1185">Reference proteome</keyword>